<evidence type="ECO:0000259" key="3">
    <source>
        <dbReference type="Pfam" id="PF02581"/>
    </source>
</evidence>
<dbReference type="GO" id="GO:0009228">
    <property type="term" value="P:thiamine biosynthetic process"/>
    <property type="evidence" value="ECO:0007669"/>
    <property type="project" value="UniProtKB-KW"/>
</dbReference>
<evidence type="ECO:0000313" key="5">
    <source>
        <dbReference type="Proteomes" id="UP000322997"/>
    </source>
</evidence>
<accession>A0A5D4RXT9</accession>
<dbReference type="PANTHER" id="PTHR20857:SF22">
    <property type="entry name" value="THIAZOLE TAUTOMERASE"/>
    <property type="match status" value="1"/>
</dbReference>
<dbReference type="GO" id="GO:0005737">
    <property type="term" value="C:cytoplasm"/>
    <property type="evidence" value="ECO:0007669"/>
    <property type="project" value="TreeGrafter"/>
</dbReference>
<evidence type="ECO:0000313" key="4">
    <source>
        <dbReference type="EMBL" id="TYS56193.1"/>
    </source>
</evidence>
<protein>
    <submittedName>
        <fullName evidence="4">Thiazole tautomerase TenI</fullName>
    </submittedName>
</protein>
<dbReference type="CDD" id="cd00564">
    <property type="entry name" value="TMP_TenI"/>
    <property type="match status" value="1"/>
</dbReference>
<dbReference type="PANTHER" id="PTHR20857">
    <property type="entry name" value="THIAMINE-PHOSPHATE PYROPHOSPHORYLASE"/>
    <property type="match status" value="1"/>
</dbReference>
<sequence length="206" mass="22202">MMVRPQPEFHIITSGKQVPREVIHICTRVHHLVDAIHLREINWSSRCLYDTITALLSTGVPAEKLVVNDRVDIALLTGVERIQLGSRSVKPSQIKMAFPTIKIGVSVHTPVEVEAASKAGADYVILGNVYRTDSKPGKAGIGMGAIRKVKDRLPVVGIGGITPNNAAEVIRAGAMGIAVLSGVFLSRDPLRAAEEYRLSIKGAEVL</sequence>
<feature type="domain" description="Thiamine phosphate synthase/TenI" evidence="3">
    <location>
        <begin position="27"/>
        <end position="183"/>
    </location>
</feature>
<gene>
    <name evidence="4" type="ORF">FZC83_01055</name>
</gene>
<dbReference type="InterPro" id="IPR013785">
    <property type="entry name" value="Aldolase_TIM"/>
</dbReference>
<evidence type="ECO:0000256" key="2">
    <source>
        <dbReference type="ARBA" id="ARBA00022977"/>
    </source>
</evidence>
<keyword evidence="2" id="KW-0784">Thiamine biosynthesis</keyword>
<dbReference type="SUPFAM" id="SSF51391">
    <property type="entry name" value="Thiamin phosphate synthase"/>
    <property type="match status" value="1"/>
</dbReference>
<dbReference type="AlphaFoldDB" id="A0A5D4RXT9"/>
<dbReference type="Pfam" id="PF02581">
    <property type="entry name" value="TMP-TENI"/>
    <property type="match status" value="1"/>
</dbReference>
<proteinExistence type="predicted"/>
<dbReference type="Gene3D" id="3.20.20.70">
    <property type="entry name" value="Aldolase class I"/>
    <property type="match status" value="1"/>
</dbReference>
<dbReference type="GO" id="GO:0004789">
    <property type="term" value="F:thiamine-phosphate diphosphorylase activity"/>
    <property type="evidence" value="ECO:0007669"/>
    <property type="project" value="TreeGrafter"/>
</dbReference>
<organism evidence="4 5">
    <name type="scientific">Rossellomorea marisflavi</name>
    <dbReference type="NCBI Taxonomy" id="189381"/>
    <lineage>
        <taxon>Bacteria</taxon>
        <taxon>Bacillati</taxon>
        <taxon>Bacillota</taxon>
        <taxon>Bacilli</taxon>
        <taxon>Bacillales</taxon>
        <taxon>Bacillaceae</taxon>
        <taxon>Rossellomorea</taxon>
    </lineage>
</organism>
<comment type="caution">
    <text evidence="4">The sequence shown here is derived from an EMBL/GenBank/DDBJ whole genome shotgun (WGS) entry which is preliminary data.</text>
</comment>
<dbReference type="InterPro" id="IPR022998">
    <property type="entry name" value="ThiamineP_synth_TenI"/>
</dbReference>
<reference evidence="4 5" key="1">
    <citation type="submission" date="2019-08" db="EMBL/GenBank/DDBJ databases">
        <title>Bacillus genomes from the desert of Cuatro Cienegas, Coahuila.</title>
        <authorList>
            <person name="Olmedo-Alvarez G."/>
        </authorList>
    </citation>
    <scope>NUCLEOTIDE SEQUENCE [LARGE SCALE GENOMIC DNA]</scope>
    <source>
        <strain evidence="4 5">CH108_3D</strain>
    </source>
</reference>
<name>A0A5D4RXT9_9BACI</name>
<dbReference type="Proteomes" id="UP000322997">
    <property type="component" value="Unassembled WGS sequence"/>
</dbReference>
<dbReference type="EMBL" id="VTEQ01000001">
    <property type="protein sequence ID" value="TYS56193.1"/>
    <property type="molecule type" value="Genomic_DNA"/>
</dbReference>
<evidence type="ECO:0000256" key="1">
    <source>
        <dbReference type="ARBA" id="ARBA00004948"/>
    </source>
</evidence>
<dbReference type="InterPro" id="IPR036206">
    <property type="entry name" value="ThiamineP_synth_sf"/>
</dbReference>
<comment type="pathway">
    <text evidence="1">Cofactor biosynthesis; thiamine diphosphate biosynthesis.</text>
</comment>